<name>A0A0V0Z7V9_9BILA</name>
<dbReference type="GO" id="GO:0015074">
    <property type="term" value="P:DNA integration"/>
    <property type="evidence" value="ECO:0007669"/>
    <property type="project" value="InterPro"/>
</dbReference>
<dbReference type="InterPro" id="IPR039537">
    <property type="entry name" value="Retrotran_Ty1/copia-like"/>
</dbReference>
<dbReference type="PANTHER" id="PTHR42648:SF21">
    <property type="entry name" value="CYSTEINE-RICH RLK (RECEPTOR-LIKE PROTEIN KINASE) 8"/>
    <property type="match status" value="1"/>
</dbReference>
<accession>A0A0V0Z7V9</accession>
<dbReference type="AlphaFoldDB" id="A0A0V0Z7V9"/>
<proteinExistence type="predicted"/>
<dbReference type="EMBL" id="JYDQ01000358">
    <property type="protein sequence ID" value="KRY08170.1"/>
    <property type="molecule type" value="Genomic_DNA"/>
</dbReference>
<organism evidence="2 3">
    <name type="scientific">Trichinella patagoniensis</name>
    <dbReference type="NCBI Taxonomy" id="990121"/>
    <lineage>
        <taxon>Eukaryota</taxon>
        <taxon>Metazoa</taxon>
        <taxon>Ecdysozoa</taxon>
        <taxon>Nematoda</taxon>
        <taxon>Enoplea</taxon>
        <taxon>Dorylaimia</taxon>
        <taxon>Trichinellida</taxon>
        <taxon>Trichinellidae</taxon>
        <taxon>Trichinella</taxon>
    </lineage>
</organism>
<comment type="caution">
    <text evidence="2">The sequence shown here is derived from an EMBL/GenBank/DDBJ whole genome shotgun (WGS) entry which is preliminary data.</text>
</comment>
<evidence type="ECO:0000259" key="1">
    <source>
        <dbReference type="PROSITE" id="PS50994"/>
    </source>
</evidence>
<reference evidence="2 3" key="1">
    <citation type="submission" date="2015-01" db="EMBL/GenBank/DDBJ databases">
        <title>Evolution of Trichinella species and genotypes.</title>
        <authorList>
            <person name="Korhonen P.K."/>
            <person name="Edoardo P."/>
            <person name="Giuseppe L.R."/>
            <person name="Gasser R.B."/>
        </authorList>
    </citation>
    <scope>NUCLEOTIDE SEQUENCE [LARGE SCALE GENOMIC DNA]</scope>
    <source>
        <strain evidence="2">ISS2496</strain>
    </source>
</reference>
<gene>
    <name evidence="2" type="ORF">T12_6629</name>
</gene>
<dbReference type="STRING" id="990121.A0A0V0Z7V9"/>
<evidence type="ECO:0000313" key="3">
    <source>
        <dbReference type="Proteomes" id="UP000054783"/>
    </source>
</evidence>
<dbReference type="InterPro" id="IPR001584">
    <property type="entry name" value="Integrase_cat-core"/>
</dbReference>
<dbReference type="PROSITE" id="PS50994">
    <property type="entry name" value="INTEGRASE"/>
    <property type="match status" value="1"/>
</dbReference>
<feature type="domain" description="Integrase catalytic" evidence="1">
    <location>
        <begin position="59"/>
        <end position="155"/>
    </location>
</feature>
<dbReference type="InterPro" id="IPR036397">
    <property type="entry name" value="RNaseH_sf"/>
</dbReference>
<keyword evidence="3" id="KW-1185">Reference proteome</keyword>
<evidence type="ECO:0000313" key="2">
    <source>
        <dbReference type="EMBL" id="KRY08170.1"/>
    </source>
</evidence>
<dbReference type="Pfam" id="PF25597">
    <property type="entry name" value="SH3_retrovirus"/>
    <property type="match status" value="1"/>
</dbReference>
<dbReference type="InterPro" id="IPR057670">
    <property type="entry name" value="SH3_retrovirus"/>
</dbReference>
<sequence>MKVGKEKLPVCEICIKGKQTQSPFPKSQTKRRCRPLELIHTDICGPSHAENQTGNKITTLRSENATEYCSEKFQKFWRVNGIRHETSVQYTPQQNGVAEKKNRTLLYMARCMLLESKLSLNFWAKAISTACYIGNRCPSRSLNGEIPLTLWNGRKLTLNYFRTFGERAYVLDKSPGKGKFSKRSKEYIFIGYSTESKAYRLWCPVERKVFKSRDLKFIRKFENDETFHQLTAQNQEWPANDTREKEKETLELQLTPNESNEAHHSGGTIVQNEAEQVTETRKIKVLPGRERLVRSGRRGRPKKVYQKEEVQPVPCEDVASIAVMNDLKSVTEALSCHESKEWLEAMKREYEALVKNNTWEIVNRLQKQMMADVLTKGLFKSKHEKCISDLGLGNLCGESPKQFNNVGEVLGHIVD</sequence>
<dbReference type="GO" id="GO:0003676">
    <property type="term" value="F:nucleic acid binding"/>
    <property type="evidence" value="ECO:0007669"/>
    <property type="project" value="InterPro"/>
</dbReference>
<dbReference type="Proteomes" id="UP000054783">
    <property type="component" value="Unassembled WGS sequence"/>
</dbReference>
<dbReference type="PANTHER" id="PTHR42648">
    <property type="entry name" value="TRANSPOSASE, PUTATIVE-RELATED"/>
    <property type="match status" value="1"/>
</dbReference>
<dbReference type="SUPFAM" id="SSF53098">
    <property type="entry name" value="Ribonuclease H-like"/>
    <property type="match status" value="1"/>
</dbReference>
<dbReference type="Gene3D" id="3.30.420.10">
    <property type="entry name" value="Ribonuclease H-like superfamily/Ribonuclease H"/>
    <property type="match status" value="1"/>
</dbReference>
<protein>
    <submittedName>
        <fullName evidence="2">Retrovirus-related Pol polyprotein from transposon TNT 1-94</fullName>
    </submittedName>
</protein>
<dbReference type="InterPro" id="IPR012337">
    <property type="entry name" value="RNaseH-like_sf"/>
</dbReference>